<protein>
    <submittedName>
        <fullName evidence="2">Uncharacterized protein</fullName>
    </submittedName>
</protein>
<keyword evidence="1" id="KW-0472">Membrane</keyword>
<evidence type="ECO:0000313" key="2">
    <source>
        <dbReference type="EMBL" id="OVE85266.1"/>
    </source>
</evidence>
<feature type="transmembrane region" description="Helical" evidence="1">
    <location>
        <begin position="12"/>
        <end position="31"/>
    </location>
</feature>
<evidence type="ECO:0000256" key="1">
    <source>
        <dbReference type="SAM" id="Phobius"/>
    </source>
</evidence>
<feature type="transmembrane region" description="Helical" evidence="1">
    <location>
        <begin position="43"/>
        <end position="66"/>
    </location>
</feature>
<reference evidence="2 3" key="1">
    <citation type="submission" date="2017-02" db="EMBL/GenBank/DDBJ databases">
        <title>Natronthermophilus aegyptiacus gen. nov.,sp. nov., an aerobic, extremely halophilic alkalithermophilic archaeon isolated from the athalassohaline Wadi An Natrun, Egypt.</title>
        <authorList>
            <person name="Zhao B."/>
        </authorList>
    </citation>
    <scope>NUCLEOTIDE SEQUENCE [LARGE SCALE GENOMIC DNA]</scope>
    <source>
        <strain evidence="2 3">CGMCC 1.3597</strain>
    </source>
</reference>
<evidence type="ECO:0000313" key="3">
    <source>
        <dbReference type="Proteomes" id="UP000196084"/>
    </source>
</evidence>
<dbReference type="RefSeq" id="WP_054862271.1">
    <property type="nucleotide sequence ID" value="NZ_MWPH01000001.1"/>
</dbReference>
<proteinExistence type="predicted"/>
<dbReference type="OrthoDB" id="377377at2157"/>
<keyword evidence="3" id="KW-1185">Reference proteome</keyword>
<gene>
    <name evidence="2" type="ORF">B2G88_00075</name>
</gene>
<comment type="caution">
    <text evidence="2">The sequence shown here is derived from an EMBL/GenBank/DDBJ whole genome shotgun (WGS) entry which is preliminary data.</text>
</comment>
<accession>A0A202EAG7</accession>
<dbReference type="EMBL" id="MWPH01000001">
    <property type="protein sequence ID" value="OVE85266.1"/>
    <property type="molecule type" value="Genomic_DNA"/>
</dbReference>
<organism evidence="2 3">
    <name type="scientific">Natronolimnobius baerhuensis</name>
    <dbReference type="NCBI Taxonomy" id="253108"/>
    <lineage>
        <taxon>Archaea</taxon>
        <taxon>Methanobacteriati</taxon>
        <taxon>Methanobacteriota</taxon>
        <taxon>Stenosarchaea group</taxon>
        <taxon>Halobacteria</taxon>
        <taxon>Halobacteriales</taxon>
        <taxon>Natrialbaceae</taxon>
        <taxon>Natronolimnobius</taxon>
    </lineage>
</organism>
<name>A0A202EAG7_9EURY</name>
<keyword evidence="1" id="KW-0812">Transmembrane</keyword>
<keyword evidence="1" id="KW-1133">Transmembrane helix</keyword>
<dbReference type="Proteomes" id="UP000196084">
    <property type="component" value="Unassembled WGS sequence"/>
</dbReference>
<dbReference type="AlphaFoldDB" id="A0A202EAG7"/>
<sequence>MDDARDREPERVLLAVLGAVIVGLPLAITQLEVSPHRFTPGTAVVSALLLIGAVAAPALLFSRWQAAEPSLEQRRR</sequence>